<dbReference type="AlphaFoldDB" id="A0A0M3K615"/>
<comment type="similarity">
    <text evidence="2">Belongs to the peptidase A1 family.</text>
</comment>
<feature type="chain" id="PRO_5043121273" evidence="11">
    <location>
        <begin position="20"/>
        <end position="391"/>
    </location>
</feature>
<keyword evidence="7" id="KW-0378">Hydrolase</keyword>
<evidence type="ECO:0000313" key="14">
    <source>
        <dbReference type="Proteomes" id="UP000267096"/>
    </source>
</evidence>
<keyword evidence="6" id="KW-0064">Aspartyl protease</keyword>
<dbReference type="GO" id="GO:0005764">
    <property type="term" value="C:lysosome"/>
    <property type="evidence" value="ECO:0007669"/>
    <property type="project" value="TreeGrafter"/>
</dbReference>
<dbReference type="WBParaSite" id="ASIM_0001640601-mRNA-1">
    <property type="protein sequence ID" value="ASIM_0001640601-mRNA-1"/>
    <property type="gene ID" value="ASIM_0001640601"/>
</dbReference>
<keyword evidence="8" id="KW-1015">Disulfide bond</keyword>
<feature type="domain" description="Peptidase A1" evidence="12">
    <location>
        <begin position="67"/>
        <end position="386"/>
    </location>
</feature>
<evidence type="ECO:0000256" key="6">
    <source>
        <dbReference type="ARBA" id="ARBA00022750"/>
    </source>
</evidence>
<evidence type="ECO:0000256" key="9">
    <source>
        <dbReference type="ARBA" id="ARBA00023180"/>
    </source>
</evidence>
<protein>
    <submittedName>
        <fullName evidence="15">Napsin-A (inferred by orthology to a human protein)</fullName>
    </submittedName>
</protein>
<sequence>MSIVWLLTSYLTVLSPISAVIHIPIRSSGSLRKNLIEAGQWDHYRARLVAGAFPRIQNLEVMNDNFYLATVHIGTPPQSLEVVPDTGSSDLWIVSTSCWTDACLGFYSSGYTKHHFSPCNSSTFTNLEKPFRLFYGSGASSGYLGTDVIKLDGFEYGNQTFGLANEIDQVFGSQPIDGIMGLAWPKLSSFGALNPVENMLPQLEQPLFSVWMESSESMSSNGSGGQITYGGYDVEHCDSHINWVPLTRKYYWQFTIEGFELPSFYMVGETQAISDTGTSWLGVPPKYLSTIISVIGGYYNAYYSMYVINCSVRRTAPDFTIFINGHAYNIPPDEYIVDLSLGDDLCGLTIFDGSSEELGVDWILGDTFIRSVCNIYDIGNARIGFAKPIRN</sequence>
<dbReference type="InterPro" id="IPR033121">
    <property type="entry name" value="PEPTIDASE_A1"/>
</dbReference>
<keyword evidence="14" id="KW-1185">Reference proteome</keyword>
<keyword evidence="4" id="KW-0645">Protease</keyword>
<proteinExistence type="inferred from homology"/>
<dbReference type="InterPro" id="IPR034164">
    <property type="entry name" value="Pepsin-like_dom"/>
</dbReference>
<keyword evidence="9" id="KW-0325">Glycoprotein</keyword>
<keyword evidence="3" id="KW-0964">Secreted</keyword>
<keyword evidence="5 11" id="KW-0732">Signal</keyword>
<evidence type="ECO:0000256" key="8">
    <source>
        <dbReference type="ARBA" id="ARBA00023157"/>
    </source>
</evidence>
<evidence type="ECO:0000259" key="12">
    <source>
        <dbReference type="PROSITE" id="PS51767"/>
    </source>
</evidence>
<evidence type="ECO:0000313" key="13">
    <source>
        <dbReference type="EMBL" id="VDK56102.1"/>
    </source>
</evidence>
<feature type="signal peptide" evidence="11">
    <location>
        <begin position="1"/>
        <end position="19"/>
    </location>
</feature>
<dbReference type="SUPFAM" id="SSF50630">
    <property type="entry name" value="Acid proteases"/>
    <property type="match status" value="1"/>
</dbReference>
<accession>A0A0M3K615</accession>
<dbReference type="PANTHER" id="PTHR47966">
    <property type="entry name" value="BETA-SITE APP-CLEAVING ENZYME, ISOFORM A-RELATED"/>
    <property type="match status" value="1"/>
</dbReference>
<organism evidence="15">
    <name type="scientific">Anisakis simplex</name>
    <name type="common">Herring worm</name>
    <dbReference type="NCBI Taxonomy" id="6269"/>
    <lineage>
        <taxon>Eukaryota</taxon>
        <taxon>Metazoa</taxon>
        <taxon>Ecdysozoa</taxon>
        <taxon>Nematoda</taxon>
        <taxon>Chromadorea</taxon>
        <taxon>Rhabditida</taxon>
        <taxon>Spirurina</taxon>
        <taxon>Ascaridomorpha</taxon>
        <taxon>Ascaridoidea</taxon>
        <taxon>Anisakidae</taxon>
        <taxon>Anisakis</taxon>
        <taxon>Anisakis simplex complex</taxon>
    </lineage>
</organism>
<dbReference type="OrthoDB" id="5853681at2759"/>
<dbReference type="GO" id="GO:0005576">
    <property type="term" value="C:extracellular region"/>
    <property type="evidence" value="ECO:0007669"/>
    <property type="project" value="UniProtKB-SubCell"/>
</dbReference>
<dbReference type="Proteomes" id="UP000267096">
    <property type="component" value="Unassembled WGS sequence"/>
</dbReference>
<dbReference type="PROSITE" id="PS51767">
    <property type="entry name" value="PEPTIDASE_A1"/>
    <property type="match status" value="1"/>
</dbReference>
<name>A0A0M3K615_ANISI</name>
<comment type="subcellular location">
    <subcellularLocation>
        <location evidence="1">Secreted</location>
    </subcellularLocation>
</comment>
<reference evidence="15" key="1">
    <citation type="submission" date="2017-02" db="UniProtKB">
        <authorList>
            <consortium name="WormBaseParasite"/>
        </authorList>
    </citation>
    <scope>IDENTIFICATION</scope>
</reference>
<dbReference type="InterPro" id="IPR001461">
    <property type="entry name" value="Aspartic_peptidase_A1"/>
</dbReference>
<dbReference type="PRINTS" id="PR00792">
    <property type="entry name" value="PEPSIN"/>
</dbReference>
<evidence type="ECO:0000256" key="4">
    <source>
        <dbReference type="ARBA" id="ARBA00022670"/>
    </source>
</evidence>
<reference evidence="13 14" key="2">
    <citation type="submission" date="2018-11" db="EMBL/GenBank/DDBJ databases">
        <authorList>
            <consortium name="Pathogen Informatics"/>
        </authorList>
    </citation>
    <scope>NUCLEOTIDE SEQUENCE [LARGE SCALE GENOMIC DNA]</scope>
</reference>
<evidence type="ECO:0000256" key="10">
    <source>
        <dbReference type="PIRSR" id="PIRSR601461-1"/>
    </source>
</evidence>
<evidence type="ECO:0000256" key="2">
    <source>
        <dbReference type="ARBA" id="ARBA00007447"/>
    </source>
</evidence>
<evidence type="ECO:0000256" key="5">
    <source>
        <dbReference type="ARBA" id="ARBA00022729"/>
    </source>
</evidence>
<dbReference type="FunFam" id="2.40.70.10:FF:000058">
    <property type="entry name" value="ASpartyl Protease"/>
    <property type="match status" value="1"/>
</dbReference>
<evidence type="ECO:0000256" key="1">
    <source>
        <dbReference type="ARBA" id="ARBA00004613"/>
    </source>
</evidence>
<dbReference type="CDD" id="cd05471">
    <property type="entry name" value="pepsin_like"/>
    <property type="match status" value="1"/>
</dbReference>
<dbReference type="PANTHER" id="PTHR47966:SF8">
    <property type="entry name" value="ASPARTIC PROTEASE 1-RELATED"/>
    <property type="match status" value="1"/>
</dbReference>
<feature type="active site" evidence="10">
    <location>
        <position position="85"/>
    </location>
</feature>
<dbReference type="Gene3D" id="2.40.70.10">
    <property type="entry name" value="Acid Proteases"/>
    <property type="match status" value="2"/>
</dbReference>
<dbReference type="FunFam" id="2.40.70.10:FF:000008">
    <property type="entry name" value="Cathepsin D"/>
    <property type="match status" value="1"/>
</dbReference>
<evidence type="ECO:0000256" key="3">
    <source>
        <dbReference type="ARBA" id="ARBA00022525"/>
    </source>
</evidence>
<gene>
    <name evidence="13" type="ORF">ASIM_LOCUS15813</name>
</gene>
<dbReference type="InterPro" id="IPR021109">
    <property type="entry name" value="Peptidase_aspartic_dom_sf"/>
</dbReference>
<dbReference type="Pfam" id="PF00026">
    <property type="entry name" value="Asp"/>
    <property type="match status" value="1"/>
</dbReference>
<dbReference type="EMBL" id="UYRR01032582">
    <property type="protein sequence ID" value="VDK56102.1"/>
    <property type="molecule type" value="Genomic_DNA"/>
</dbReference>
<feature type="active site" evidence="10">
    <location>
        <position position="275"/>
    </location>
</feature>
<evidence type="ECO:0000256" key="7">
    <source>
        <dbReference type="ARBA" id="ARBA00022801"/>
    </source>
</evidence>
<evidence type="ECO:0000313" key="15">
    <source>
        <dbReference type="WBParaSite" id="ASIM_0001640601-mRNA-1"/>
    </source>
</evidence>
<evidence type="ECO:0000256" key="11">
    <source>
        <dbReference type="SAM" id="SignalP"/>
    </source>
</evidence>
<dbReference type="GO" id="GO:0006508">
    <property type="term" value="P:proteolysis"/>
    <property type="evidence" value="ECO:0007669"/>
    <property type="project" value="UniProtKB-KW"/>
</dbReference>
<dbReference type="GO" id="GO:0004190">
    <property type="term" value="F:aspartic-type endopeptidase activity"/>
    <property type="evidence" value="ECO:0007669"/>
    <property type="project" value="UniProtKB-KW"/>
</dbReference>